<dbReference type="RefSeq" id="WP_098530471.1">
    <property type="nucleotide sequence ID" value="NZ_VIVN01000002.1"/>
</dbReference>
<dbReference type="AlphaFoldDB" id="A0A561DRY5"/>
<proteinExistence type="predicted"/>
<evidence type="ECO:0000313" key="1">
    <source>
        <dbReference type="EMBL" id="TWE06119.1"/>
    </source>
</evidence>
<dbReference type="EMBL" id="VIVN01000002">
    <property type="protein sequence ID" value="TWE06119.1"/>
    <property type="molecule type" value="Genomic_DNA"/>
</dbReference>
<protein>
    <submittedName>
        <fullName evidence="1">Uncharacterized protein DUF2602</fullName>
    </submittedName>
</protein>
<evidence type="ECO:0000313" key="2">
    <source>
        <dbReference type="Proteomes" id="UP000319671"/>
    </source>
</evidence>
<dbReference type="InterPro" id="IPR019718">
    <property type="entry name" value="DUF2602"/>
</dbReference>
<dbReference type="Pfam" id="PF10782">
    <property type="entry name" value="zf-C2HCIx2C"/>
    <property type="match status" value="1"/>
</dbReference>
<gene>
    <name evidence="1" type="ORF">FB550_102137</name>
</gene>
<name>A0A561DRY5_9BACI</name>
<dbReference type="Proteomes" id="UP000319671">
    <property type="component" value="Unassembled WGS sequence"/>
</dbReference>
<accession>A0A561DRY5</accession>
<reference evidence="1 2" key="1">
    <citation type="submission" date="2019-06" db="EMBL/GenBank/DDBJ databases">
        <title>Sorghum-associated microbial communities from plants grown in Nebraska, USA.</title>
        <authorList>
            <person name="Schachtman D."/>
        </authorList>
    </citation>
    <scope>NUCLEOTIDE SEQUENCE [LARGE SCALE GENOMIC DNA]</scope>
    <source>
        <strain evidence="1 2">2482</strain>
    </source>
</reference>
<keyword evidence="2" id="KW-1185">Reference proteome</keyword>
<organism evidence="1 2">
    <name type="scientific">Neobacillus bataviensis</name>
    <dbReference type="NCBI Taxonomy" id="220685"/>
    <lineage>
        <taxon>Bacteria</taxon>
        <taxon>Bacillati</taxon>
        <taxon>Bacillota</taxon>
        <taxon>Bacilli</taxon>
        <taxon>Bacillales</taxon>
        <taxon>Bacillaceae</taxon>
        <taxon>Neobacillus</taxon>
    </lineage>
</organism>
<comment type="caution">
    <text evidence="1">The sequence shown here is derived from an EMBL/GenBank/DDBJ whole genome shotgun (WGS) entry which is preliminary data.</text>
</comment>
<sequence>MKPSVRKELLSQVEGLMNQYCNGCFLNKYLKKADGRRAAHRFCISQCTVGEQLRDYGKKLK</sequence>